<dbReference type="InterPro" id="IPR036038">
    <property type="entry name" value="Aminotransferase-like"/>
</dbReference>
<dbReference type="GO" id="GO:0003824">
    <property type="term" value="F:catalytic activity"/>
    <property type="evidence" value="ECO:0007669"/>
    <property type="project" value="InterPro"/>
</dbReference>
<dbReference type="Pfam" id="PF01063">
    <property type="entry name" value="Aminotran_4"/>
    <property type="match status" value="1"/>
</dbReference>
<dbReference type="PROSITE" id="PS00770">
    <property type="entry name" value="AA_TRANSFER_CLASS_4"/>
    <property type="match status" value="1"/>
</dbReference>
<name>A0A0F9R9W1_9ZZZZ</name>
<dbReference type="GO" id="GO:0046394">
    <property type="term" value="P:carboxylic acid biosynthetic process"/>
    <property type="evidence" value="ECO:0007669"/>
    <property type="project" value="UniProtKB-ARBA"/>
</dbReference>
<keyword evidence="3" id="KW-0663">Pyridoxal phosphate</keyword>
<evidence type="ECO:0000256" key="2">
    <source>
        <dbReference type="ARBA" id="ARBA00009320"/>
    </source>
</evidence>
<dbReference type="FunFam" id="3.20.10.10:FF:000002">
    <property type="entry name" value="D-alanine aminotransferase"/>
    <property type="match status" value="1"/>
</dbReference>
<organism evidence="4">
    <name type="scientific">marine sediment metagenome</name>
    <dbReference type="NCBI Taxonomy" id="412755"/>
    <lineage>
        <taxon>unclassified sequences</taxon>
        <taxon>metagenomes</taxon>
        <taxon>ecological metagenomes</taxon>
    </lineage>
</organism>
<dbReference type="InterPro" id="IPR018300">
    <property type="entry name" value="Aminotrans_IV_CS"/>
</dbReference>
<comment type="cofactor">
    <cofactor evidence="1">
        <name>pyridoxal 5'-phosphate</name>
        <dbReference type="ChEBI" id="CHEBI:597326"/>
    </cofactor>
</comment>
<proteinExistence type="inferred from homology"/>
<evidence type="ECO:0000256" key="1">
    <source>
        <dbReference type="ARBA" id="ARBA00001933"/>
    </source>
</evidence>
<dbReference type="InterPro" id="IPR043132">
    <property type="entry name" value="BCAT-like_C"/>
</dbReference>
<evidence type="ECO:0008006" key="5">
    <source>
        <dbReference type="Google" id="ProtNLM"/>
    </source>
</evidence>
<gene>
    <name evidence="4" type="ORF">LCGC14_0919720</name>
</gene>
<protein>
    <recommendedName>
        <fullName evidence="5">Branched-chain-amino-acid transaminase</fullName>
    </recommendedName>
</protein>
<dbReference type="GO" id="GO:0008652">
    <property type="term" value="P:amino acid biosynthetic process"/>
    <property type="evidence" value="ECO:0007669"/>
    <property type="project" value="UniProtKB-ARBA"/>
</dbReference>
<evidence type="ECO:0000256" key="3">
    <source>
        <dbReference type="ARBA" id="ARBA00022898"/>
    </source>
</evidence>
<reference evidence="4" key="1">
    <citation type="journal article" date="2015" name="Nature">
        <title>Complex archaea that bridge the gap between prokaryotes and eukaryotes.</title>
        <authorList>
            <person name="Spang A."/>
            <person name="Saw J.H."/>
            <person name="Jorgensen S.L."/>
            <person name="Zaremba-Niedzwiedzka K."/>
            <person name="Martijn J."/>
            <person name="Lind A.E."/>
            <person name="van Eijk R."/>
            <person name="Schleper C."/>
            <person name="Guy L."/>
            <person name="Ettema T.J."/>
        </authorList>
    </citation>
    <scope>NUCLEOTIDE SEQUENCE</scope>
</reference>
<dbReference type="CDD" id="cd00449">
    <property type="entry name" value="PLPDE_IV"/>
    <property type="match status" value="1"/>
</dbReference>
<dbReference type="GO" id="GO:0005829">
    <property type="term" value="C:cytosol"/>
    <property type="evidence" value="ECO:0007669"/>
    <property type="project" value="TreeGrafter"/>
</dbReference>
<accession>A0A0F9R9W1</accession>
<comment type="caution">
    <text evidence="4">The sequence shown here is derived from an EMBL/GenBank/DDBJ whole genome shotgun (WGS) entry which is preliminary data.</text>
</comment>
<dbReference type="Gene3D" id="3.30.470.10">
    <property type="match status" value="1"/>
</dbReference>
<dbReference type="InterPro" id="IPR050571">
    <property type="entry name" value="Class-IV_PLP-Dep_Aminotrnsfr"/>
</dbReference>
<dbReference type="EMBL" id="LAZR01003101">
    <property type="protein sequence ID" value="KKN21996.1"/>
    <property type="molecule type" value="Genomic_DNA"/>
</dbReference>
<dbReference type="InterPro" id="IPR001544">
    <property type="entry name" value="Aminotrans_IV"/>
</dbReference>
<dbReference type="PANTHER" id="PTHR42743">
    <property type="entry name" value="AMINO-ACID AMINOTRANSFERASE"/>
    <property type="match status" value="1"/>
</dbReference>
<comment type="similarity">
    <text evidence="2">Belongs to the class-IV pyridoxal-phosphate-dependent aminotransferase family.</text>
</comment>
<sequence>MENQVYINGNFFPESRAKIGINEGGFLFGNGIFETMRTYSGSIFKLSQHVKRLLDSCRFLGIPFEETEEELEQKIEESLKINQVFPAYVKVIVSSGEHGSSLTSVGSHPNLIIIIRKLTPYSRACYRKGFTGIVVSLRRNAFSPLPLHKSLSFLENLLAKREAEDKGAEEAILLNSEGYLAEGAISNIFLLRDEEVITPSLNSGILPGITRQTILQICATLKIPLEQRKVELEELLRADEAFLTNSLMEIMPLTRVNSHCIGGGKPGKITEKISQEYRKQTRM</sequence>
<dbReference type="InterPro" id="IPR043131">
    <property type="entry name" value="BCAT-like_N"/>
</dbReference>
<dbReference type="PANTHER" id="PTHR42743:SF11">
    <property type="entry name" value="AMINODEOXYCHORISMATE LYASE"/>
    <property type="match status" value="1"/>
</dbReference>
<dbReference type="SUPFAM" id="SSF56752">
    <property type="entry name" value="D-aminoacid aminotransferase-like PLP-dependent enzymes"/>
    <property type="match status" value="1"/>
</dbReference>
<dbReference type="Gene3D" id="3.20.10.10">
    <property type="entry name" value="D-amino Acid Aminotransferase, subunit A, domain 2"/>
    <property type="match status" value="1"/>
</dbReference>
<evidence type="ECO:0000313" key="4">
    <source>
        <dbReference type="EMBL" id="KKN21996.1"/>
    </source>
</evidence>
<dbReference type="AlphaFoldDB" id="A0A0F9R9W1"/>